<name>A0A835IA79_9MAGN</name>
<dbReference type="PANTHER" id="PTHR43832">
    <property type="match status" value="1"/>
</dbReference>
<reference evidence="5 6" key="1">
    <citation type="submission" date="2020-10" db="EMBL/GenBank/DDBJ databases">
        <title>The Coptis chinensis genome and diversification of protoberbering-type alkaloids.</title>
        <authorList>
            <person name="Wang B."/>
            <person name="Shu S."/>
            <person name="Song C."/>
            <person name="Liu Y."/>
        </authorList>
    </citation>
    <scope>NUCLEOTIDE SEQUENCE [LARGE SCALE GENOMIC DNA]</scope>
    <source>
        <strain evidence="5">HL-2020</strain>
        <tissue evidence="5">Leaf</tissue>
    </source>
</reference>
<keyword evidence="4" id="KW-0949">S-adenosyl-L-methionine</keyword>
<proteinExistence type="inferred from homology"/>
<comment type="caution">
    <text evidence="5">The sequence shown here is derived from an EMBL/GenBank/DDBJ whole genome shotgun (WGS) entry which is preliminary data.</text>
</comment>
<dbReference type="OrthoDB" id="506498at2759"/>
<dbReference type="AlphaFoldDB" id="A0A835IA79"/>
<keyword evidence="6" id="KW-1185">Reference proteome</keyword>
<dbReference type="PANTHER" id="PTHR43832:SF1">
    <property type="entry name" value="S-ADENOSYL-L-METHIONINE-DEPENDENT METHYLTRANSFERASES SUPERFAMILY PROTEIN"/>
    <property type="match status" value="1"/>
</dbReference>
<dbReference type="SUPFAM" id="SSF53335">
    <property type="entry name" value="S-adenosyl-L-methionine-dependent methyltransferases"/>
    <property type="match status" value="1"/>
</dbReference>
<dbReference type="InterPro" id="IPR029063">
    <property type="entry name" value="SAM-dependent_MTases_sf"/>
</dbReference>
<sequence>MEPPKKETCLSPALTISMDSGQPKKESMLKLLDRLDRGLVSNEELRELVTIQLDKRLKWGYKPTNEEQLAFHLEFINSLKNMDISGGNTEMINRELYEVPVPFLKLMFGKALKQSACYFKHQSMTIDEAEAAMHDLYCERAQIKDGLTILDIGCGQGALIFYIAQRNLNLQNVKVILADVTKYETEAIYDRVIIIEALEALDSEDWYSEYLFLKGSVTVIAASTLLYFQDDVSVLNHWILNGKHMARTHESWLKKLLNNRNAAIDILKVCLGTEEAAEKCINHFRL</sequence>
<gene>
    <name evidence="5" type="ORF">IFM89_005471</name>
</gene>
<evidence type="ECO:0000313" key="5">
    <source>
        <dbReference type="EMBL" id="KAF9613037.1"/>
    </source>
</evidence>
<dbReference type="Pfam" id="PF02353">
    <property type="entry name" value="CMAS"/>
    <property type="match status" value="1"/>
</dbReference>
<keyword evidence="2" id="KW-0489">Methyltransferase</keyword>
<dbReference type="GO" id="GO:0008168">
    <property type="term" value="F:methyltransferase activity"/>
    <property type="evidence" value="ECO:0007669"/>
    <property type="project" value="UniProtKB-KW"/>
</dbReference>
<dbReference type="Gene3D" id="3.40.50.150">
    <property type="entry name" value="Vaccinia Virus protein VP39"/>
    <property type="match status" value="1"/>
</dbReference>
<evidence type="ECO:0000256" key="2">
    <source>
        <dbReference type="ARBA" id="ARBA00022603"/>
    </source>
</evidence>
<dbReference type="GO" id="GO:0032259">
    <property type="term" value="P:methylation"/>
    <property type="evidence" value="ECO:0007669"/>
    <property type="project" value="UniProtKB-KW"/>
</dbReference>
<evidence type="ECO:0000256" key="3">
    <source>
        <dbReference type="ARBA" id="ARBA00022679"/>
    </source>
</evidence>
<evidence type="ECO:0000256" key="4">
    <source>
        <dbReference type="ARBA" id="ARBA00022691"/>
    </source>
</evidence>
<keyword evidence="3" id="KW-0808">Transferase</keyword>
<protein>
    <submittedName>
        <fullName evidence="5">Uncharacterized protein</fullName>
    </submittedName>
</protein>
<accession>A0A835IA79</accession>
<dbReference type="Proteomes" id="UP000631114">
    <property type="component" value="Unassembled WGS sequence"/>
</dbReference>
<evidence type="ECO:0000256" key="1">
    <source>
        <dbReference type="ARBA" id="ARBA00010815"/>
    </source>
</evidence>
<comment type="similarity">
    <text evidence="1">Belongs to the CFA/CMAS family.</text>
</comment>
<dbReference type="EMBL" id="JADFTS010000003">
    <property type="protein sequence ID" value="KAF9613037.1"/>
    <property type="molecule type" value="Genomic_DNA"/>
</dbReference>
<evidence type="ECO:0000313" key="6">
    <source>
        <dbReference type="Proteomes" id="UP000631114"/>
    </source>
</evidence>
<organism evidence="5 6">
    <name type="scientific">Coptis chinensis</name>
    <dbReference type="NCBI Taxonomy" id="261450"/>
    <lineage>
        <taxon>Eukaryota</taxon>
        <taxon>Viridiplantae</taxon>
        <taxon>Streptophyta</taxon>
        <taxon>Embryophyta</taxon>
        <taxon>Tracheophyta</taxon>
        <taxon>Spermatophyta</taxon>
        <taxon>Magnoliopsida</taxon>
        <taxon>Ranunculales</taxon>
        <taxon>Ranunculaceae</taxon>
        <taxon>Coptidoideae</taxon>
        <taxon>Coptis</taxon>
    </lineage>
</organism>